<organism evidence="1 2">
    <name type="scientific">Xylaria flabelliformis</name>
    <dbReference type="NCBI Taxonomy" id="2512241"/>
    <lineage>
        <taxon>Eukaryota</taxon>
        <taxon>Fungi</taxon>
        <taxon>Dikarya</taxon>
        <taxon>Ascomycota</taxon>
        <taxon>Pezizomycotina</taxon>
        <taxon>Sordariomycetes</taxon>
        <taxon>Xylariomycetidae</taxon>
        <taxon>Xylariales</taxon>
        <taxon>Xylariaceae</taxon>
        <taxon>Xylaria</taxon>
    </lineage>
</organism>
<comment type="caution">
    <text evidence="1">The sequence shown here is derived from an EMBL/GenBank/DDBJ whole genome shotgun (WGS) entry which is preliminary data.</text>
</comment>
<protein>
    <submittedName>
        <fullName evidence="1">Uncharacterized protein</fullName>
    </submittedName>
</protein>
<dbReference type="EMBL" id="VFLP01000047">
    <property type="protein sequence ID" value="TRX91278.1"/>
    <property type="molecule type" value="Genomic_DNA"/>
</dbReference>
<keyword evidence="2" id="KW-1185">Reference proteome</keyword>
<proteinExistence type="predicted"/>
<evidence type="ECO:0000313" key="1">
    <source>
        <dbReference type="EMBL" id="TRX91278.1"/>
    </source>
</evidence>
<dbReference type="AlphaFoldDB" id="A0A553HTJ9"/>
<name>A0A553HTJ9_9PEZI</name>
<gene>
    <name evidence="1" type="ORF">FHL15_007883</name>
</gene>
<evidence type="ECO:0000313" key="2">
    <source>
        <dbReference type="Proteomes" id="UP000319160"/>
    </source>
</evidence>
<reference evidence="2" key="1">
    <citation type="submission" date="2019-06" db="EMBL/GenBank/DDBJ databases">
        <title>Draft genome sequence of the griseofulvin-producing fungus Xylaria cubensis strain G536.</title>
        <authorList>
            <person name="Mead M.E."/>
            <person name="Raja H.A."/>
            <person name="Steenwyk J.L."/>
            <person name="Knowles S.L."/>
            <person name="Oberlies N.H."/>
            <person name="Rokas A."/>
        </authorList>
    </citation>
    <scope>NUCLEOTIDE SEQUENCE [LARGE SCALE GENOMIC DNA]</scope>
    <source>
        <strain evidence="2">G536</strain>
    </source>
</reference>
<dbReference type="Proteomes" id="UP000319160">
    <property type="component" value="Unassembled WGS sequence"/>
</dbReference>
<sequence length="111" mass="12007">MKGVDAWAQGTATLIVTSTPLRLDIGPGIPGSGRRGPVMRSVASIDRDDPSGQPRTKELNVMHLRLHKTAGYNVRDIIRLNVPILETVKSPRDQSVLLPEESIRPLGGSTC</sequence>
<accession>A0A553HTJ9</accession>